<feature type="compositionally biased region" description="Basic and acidic residues" evidence="4">
    <location>
        <begin position="725"/>
        <end position="735"/>
    </location>
</feature>
<feature type="region of interest" description="Disordered" evidence="4">
    <location>
        <begin position="725"/>
        <end position="795"/>
    </location>
</feature>
<dbReference type="InterPro" id="IPR006866">
    <property type="entry name" value="DUF627_N"/>
</dbReference>
<evidence type="ECO:0000256" key="3">
    <source>
        <dbReference type="PROSITE-ProRule" id="PRU00042"/>
    </source>
</evidence>
<name>A0A7G2FM11_ARATH</name>
<dbReference type="GO" id="GO:0008270">
    <property type="term" value="F:zinc ion binding"/>
    <property type="evidence" value="ECO:0007669"/>
    <property type="project" value="UniProtKB-KW"/>
</dbReference>
<keyword evidence="3" id="KW-0479">Metal-binding</keyword>
<evidence type="ECO:0000313" key="6">
    <source>
        <dbReference type="EMBL" id="CAD5335581.1"/>
    </source>
</evidence>
<dbReference type="Pfam" id="PF00443">
    <property type="entry name" value="UCH"/>
    <property type="match status" value="1"/>
</dbReference>
<dbReference type="Pfam" id="PF04780">
    <property type="entry name" value="DUF629"/>
    <property type="match status" value="1"/>
</dbReference>
<keyword evidence="3" id="KW-0863">Zinc-finger</keyword>
<evidence type="ECO:0000256" key="2">
    <source>
        <dbReference type="ARBA" id="ARBA00022801"/>
    </source>
</evidence>
<dbReference type="InterPro" id="IPR006865">
    <property type="entry name" value="DUF629"/>
</dbReference>
<keyword evidence="3" id="KW-0862">Zinc</keyword>
<keyword evidence="2" id="KW-0378">Hydrolase</keyword>
<protein>
    <submittedName>
        <fullName evidence="6">(thale cress) hypothetical protein</fullName>
    </submittedName>
</protein>
<dbReference type="GO" id="GO:0004843">
    <property type="term" value="F:cysteine-type deubiquitinase activity"/>
    <property type="evidence" value="ECO:0007669"/>
    <property type="project" value="InterPro"/>
</dbReference>
<dbReference type="Gene3D" id="3.90.70.10">
    <property type="entry name" value="Cysteine proteinases"/>
    <property type="match status" value="1"/>
</dbReference>
<organism evidence="6 7">
    <name type="scientific">Arabidopsis thaliana</name>
    <name type="common">Mouse-ear cress</name>
    <dbReference type="NCBI Taxonomy" id="3702"/>
    <lineage>
        <taxon>Eukaryota</taxon>
        <taxon>Viridiplantae</taxon>
        <taxon>Streptophyta</taxon>
        <taxon>Embryophyta</taxon>
        <taxon>Tracheophyta</taxon>
        <taxon>Spermatophyta</taxon>
        <taxon>Magnoliopsida</taxon>
        <taxon>eudicotyledons</taxon>
        <taxon>Gunneridae</taxon>
        <taxon>Pentapetalae</taxon>
        <taxon>rosids</taxon>
        <taxon>malvids</taxon>
        <taxon>Brassicales</taxon>
        <taxon>Brassicaceae</taxon>
        <taxon>Camelineae</taxon>
        <taxon>Arabidopsis</taxon>
    </lineage>
</organism>
<accession>A0A7G2FM11</accession>
<proteinExistence type="predicted"/>
<sequence>MDSSFMEDDEGAQLLEDAQKLFDNGDHIKALEIIEDLILVHGEDITAWRLHIREGKMFDDLAKKTEDPDVKFAYFLASAECFSEDGTLSPICASSLFLLGQMLGSVLYYKKSLKKAKQGLSVNSLPSKSDSVAQLSLQAQRELDKKNKALLSLINDAESEIASSKTLVGSTVKNTKPKVVESKKSQDPREDAFKGLRSYWVGLDVKIKRDFMKVSIAKLTSFVEGVGHYKEEREVLEKVLTSAKEDREWKFWICRTLCSRKFSSAEECKNHLEQQHAADFKHSSEKDIVKRIGKDWVRKIIVGSWEPVDAVAATEMIKNQLADVKAFASKAKNGWSKEWPLAVDEERSKLLKEIKLLLVSFCDLKILSCSIRDWMMCFPAKHLGKLEVSEQSLVDSRLVETPHSICFLESQELTQILEFLNHIKCKRNDGTDLVCRAVDSVLGRTRVKEKIDFDPQFSFLLLDKRLLKINDDQFDDDEGTINVFDPSVHYAKAPVHGDDIISWLTDYNSVDKTFPRPIREHNLDIWLAVLKAVKFTCRTLGNKYAKKLQVVDYDAALTDVENMCVRENERRRNLPEDQWSRYASLLCDVCEERVPENSLTTKLFVCAVRDVFEGALHPTLDFLDLEDCLNFIREHKSLSDDKVLQAIDLLKSVVTQKVLLMDTKILLIDNSRMSLLNNLTRLSAFDNRTYILQLLKPFLLNEIVNMESKAKSDAAEADLLNELEKEKLQSKEKPQSKKRRDRSKKKPSTSISSSLDKTVEHKPSVNLKPESTSSSLRTIEEGSMEPEDALASETGQLKISSKTEIQVEATKDDPDMRNMPGEDSLSEHLESVAGEATTRYNSAFDMTLKALLNIKVLKEDLLNQPFQDHQEEQVPIALQNLFTAVVSEAIQDEGVYSCLLRDLLTSQEEVISMSSDAANVVVAILDFWRCWKNPERESLVTRLFTSAENKRMSCIKCRRITNYPQQSCYGIVTAADTIRELKCALGNRNFVDILKVIRLRYKMVCDAEGCGKTNSVQHISSRCPPIFTIVLEWENSATENEISETTKAFDWEIDISRLYEEGLAPNTKYRLVSMVGYSEGDEEHICLAYEENRWVNLRRECIAGEDVGDWKNVVRFCGERKVRPEILLYEAA</sequence>
<dbReference type="SUPFAM" id="SSF54001">
    <property type="entry name" value="Cysteine proteinases"/>
    <property type="match status" value="1"/>
</dbReference>
<dbReference type="InterPro" id="IPR001394">
    <property type="entry name" value="Peptidase_C19_UCH"/>
</dbReference>
<evidence type="ECO:0000256" key="1">
    <source>
        <dbReference type="ARBA" id="ARBA00022786"/>
    </source>
</evidence>
<dbReference type="GO" id="GO:0016579">
    <property type="term" value="P:protein deubiquitination"/>
    <property type="evidence" value="ECO:0007669"/>
    <property type="project" value="InterPro"/>
</dbReference>
<dbReference type="AlphaFoldDB" id="A0A7G2FM11"/>
<dbReference type="PANTHER" id="PTHR22975">
    <property type="entry name" value="UBIQUITIN SPECIFIC PROTEINASE"/>
    <property type="match status" value="1"/>
</dbReference>
<dbReference type="Pfam" id="PF04781">
    <property type="entry name" value="DUF627"/>
    <property type="match status" value="1"/>
</dbReference>
<dbReference type="Proteomes" id="UP000516314">
    <property type="component" value="Chromosome 5"/>
</dbReference>
<reference evidence="6 7" key="1">
    <citation type="submission" date="2020-09" db="EMBL/GenBank/DDBJ databases">
        <authorList>
            <person name="Ashkenazy H."/>
        </authorList>
    </citation>
    <scope>NUCLEOTIDE SEQUENCE [LARGE SCALE GENOMIC DNA]</scope>
    <source>
        <strain evidence="7">cv. Cdm-0</strain>
    </source>
</reference>
<dbReference type="PANTHER" id="PTHR22975:SF23">
    <property type="entry name" value="F6D8.33-RELATED"/>
    <property type="match status" value="1"/>
</dbReference>
<evidence type="ECO:0000256" key="4">
    <source>
        <dbReference type="SAM" id="MobiDB-lite"/>
    </source>
</evidence>
<dbReference type="EMBL" id="LR881470">
    <property type="protein sequence ID" value="CAD5335581.1"/>
    <property type="molecule type" value="Genomic_DNA"/>
</dbReference>
<dbReference type="InterPro" id="IPR052398">
    <property type="entry name" value="Ubiquitin_hydrolase_53/54"/>
</dbReference>
<dbReference type="PROSITE" id="PS50157">
    <property type="entry name" value="ZINC_FINGER_C2H2_2"/>
    <property type="match status" value="1"/>
</dbReference>
<dbReference type="InterPro" id="IPR038765">
    <property type="entry name" value="Papain-like_cys_pep_sf"/>
</dbReference>
<evidence type="ECO:0000259" key="5">
    <source>
        <dbReference type="PROSITE" id="PS50157"/>
    </source>
</evidence>
<dbReference type="InterPro" id="IPR013087">
    <property type="entry name" value="Znf_C2H2_type"/>
</dbReference>
<feature type="compositionally biased region" description="Basic residues" evidence="4">
    <location>
        <begin position="736"/>
        <end position="747"/>
    </location>
</feature>
<evidence type="ECO:0000313" key="7">
    <source>
        <dbReference type="Proteomes" id="UP000516314"/>
    </source>
</evidence>
<feature type="domain" description="C2H2-type" evidence="5">
    <location>
        <begin position="252"/>
        <end position="287"/>
    </location>
</feature>
<keyword evidence="1" id="KW-0833">Ubl conjugation pathway</keyword>
<gene>
    <name evidence="6" type="ORF">AT9943_LOCUS22814</name>
</gene>
<dbReference type="PROSITE" id="PS00028">
    <property type="entry name" value="ZINC_FINGER_C2H2_1"/>
    <property type="match status" value="1"/>
</dbReference>